<proteinExistence type="predicted"/>
<dbReference type="Gene3D" id="6.10.250.3270">
    <property type="match status" value="1"/>
</dbReference>
<name>A0ABV8S9R8_9BACL</name>
<dbReference type="Proteomes" id="UP001595755">
    <property type="component" value="Unassembled WGS sequence"/>
</dbReference>
<gene>
    <name evidence="2" type="ORF">ACFO1S_09460</name>
</gene>
<evidence type="ECO:0008006" key="4">
    <source>
        <dbReference type="Google" id="ProtNLM"/>
    </source>
</evidence>
<dbReference type="InterPro" id="IPR029041">
    <property type="entry name" value="FAD-linked_oxidoreductase-like"/>
</dbReference>
<organism evidence="2 3">
    <name type="scientific">Cohnella boryungensis</name>
    <dbReference type="NCBI Taxonomy" id="768479"/>
    <lineage>
        <taxon>Bacteria</taxon>
        <taxon>Bacillati</taxon>
        <taxon>Bacillota</taxon>
        <taxon>Bacilli</taxon>
        <taxon>Bacillales</taxon>
        <taxon>Paenibacillaceae</taxon>
        <taxon>Cohnella</taxon>
    </lineage>
</organism>
<keyword evidence="1" id="KW-0560">Oxidoreductase</keyword>
<sequence>MGPAKAQELAAQALRAVACNDGIAKLVQGSRELYPLLYNAARRYMAGESREDAVCEAVRLGYKGYGVSLCLMGKEAADERECSAVRDELLRLVGMLGIAGRSSTILLNLSHIGMAVDRELTYRYLVQLIREAAIYGIETLIECEEESGMDDALDIYKRAAESHSSLGMTLMAHWPRTDEDIREILPLTGRIRIVTDRDNYGGDQRELVAEQRKERGIGLIETALSTGRPVSIAGCDEAYYLPGGRAQRFGARNAEIELPYGVRPEQAKQLKEKGCRTRVRLPYGKAWFPYFLHRLADHPSQVYRAIADIASLQAPEETY</sequence>
<accession>A0ABV8S9R8</accession>
<comment type="caution">
    <text evidence="2">The sequence shown here is derived from an EMBL/GenBank/DDBJ whole genome shotgun (WGS) entry which is preliminary data.</text>
</comment>
<dbReference type="RefSeq" id="WP_204602609.1">
    <property type="nucleotide sequence ID" value="NZ_JBHSED010000013.1"/>
</dbReference>
<evidence type="ECO:0000256" key="1">
    <source>
        <dbReference type="ARBA" id="ARBA00023002"/>
    </source>
</evidence>
<keyword evidence="3" id="KW-1185">Reference proteome</keyword>
<dbReference type="EMBL" id="JBHSED010000013">
    <property type="protein sequence ID" value="MFC4303683.1"/>
    <property type="molecule type" value="Genomic_DNA"/>
</dbReference>
<evidence type="ECO:0000313" key="3">
    <source>
        <dbReference type="Proteomes" id="UP001595755"/>
    </source>
</evidence>
<protein>
    <recommendedName>
        <fullName evidence="4">Proline dehydrogenase</fullName>
    </recommendedName>
</protein>
<evidence type="ECO:0000313" key="2">
    <source>
        <dbReference type="EMBL" id="MFC4303683.1"/>
    </source>
</evidence>
<reference evidence="3" key="1">
    <citation type="journal article" date="2019" name="Int. J. Syst. Evol. Microbiol.">
        <title>The Global Catalogue of Microorganisms (GCM) 10K type strain sequencing project: providing services to taxonomists for standard genome sequencing and annotation.</title>
        <authorList>
            <consortium name="The Broad Institute Genomics Platform"/>
            <consortium name="The Broad Institute Genome Sequencing Center for Infectious Disease"/>
            <person name="Wu L."/>
            <person name="Ma J."/>
        </authorList>
    </citation>
    <scope>NUCLEOTIDE SEQUENCE [LARGE SCALE GENOMIC DNA]</scope>
    <source>
        <strain evidence="3">CGMCC 4.1641</strain>
    </source>
</reference>
<dbReference type="Gene3D" id="3.20.20.220">
    <property type="match status" value="1"/>
</dbReference>
<dbReference type="SUPFAM" id="SSF51730">
    <property type="entry name" value="FAD-linked oxidoreductase"/>
    <property type="match status" value="2"/>
</dbReference>